<evidence type="ECO:0000313" key="2">
    <source>
        <dbReference type="Proteomes" id="UP000001360"/>
    </source>
</evidence>
<evidence type="ECO:0000313" key="1">
    <source>
        <dbReference type="EMBL" id="ACJ52825.1"/>
    </source>
</evidence>
<dbReference type="EMBL" id="CP001095">
    <property type="protein sequence ID" value="ACJ52825.1"/>
    <property type="molecule type" value="Genomic_DNA"/>
</dbReference>
<gene>
    <name evidence="1" type="ordered locus">Blon_1750</name>
</gene>
<dbReference type="NCBIfam" id="TIGR01653">
    <property type="entry name" value="lactococcin_972"/>
    <property type="match status" value="1"/>
</dbReference>
<reference evidence="1 2" key="1">
    <citation type="journal article" date="2008" name="Proc. Natl. Acad. Sci. U.S.A.">
        <title>The genome sequence of Bifidobacterium longum subsp. infantis reveals adaptations for milk utilization within the infant microbiome.</title>
        <authorList>
            <person name="Sela D.A."/>
            <person name="Chapman J."/>
            <person name="Adeuya A."/>
            <person name="Kim J.H."/>
            <person name="Chen F."/>
            <person name="Whitehead T.R."/>
            <person name="Lapidus A."/>
            <person name="Rokhsar D.S."/>
            <person name="Lebrilla C.B."/>
            <person name="German J.B."/>
            <person name="Price N.P."/>
            <person name="Richardson P.M."/>
            <person name="Mills D.A."/>
        </authorList>
    </citation>
    <scope>NUCLEOTIDE SEQUENCE [LARGE SCALE GENOMIC DNA]</scope>
    <source>
        <strain evidence="2">ATCC 15697 / DSM 20088 / JCM 1222 / NCTC 11817 / S12 [JGI]</strain>
    </source>
</reference>
<dbReference type="KEGG" id="bln:Blon_1750"/>
<dbReference type="AlphaFoldDB" id="B7GSZ5"/>
<dbReference type="Gene3D" id="2.60.40.2850">
    <property type="match status" value="1"/>
</dbReference>
<organism evidence="1 2">
    <name type="scientific">Bifidobacterium longum subsp. infantis (strain ATCC 15697 / DSM 20088 / JCM 1222 / NCTC 11817 / S12)</name>
    <dbReference type="NCBI Taxonomy" id="391904"/>
    <lineage>
        <taxon>Bacteria</taxon>
        <taxon>Bacillati</taxon>
        <taxon>Actinomycetota</taxon>
        <taxon>Actinomycetes</taxon>
        <taxon>Bifidobacteriales</taxon>
        <taxon>Bifidobacteriaceae</taxon>
        <taxon>Bifidobacterium</taxon>
    </lineage>
</organism>
<dbReference type="Pfam" id="PF09683">
    <property type="entry name" value="Lactococcin_972"/>
    <property type="match status" value="1"/>
</dbReference>
<accession>B7GSZ5</accession>
<dbReference type="Proteomes" id="UP000001360">
    <property type="component" value="Chromosome"/>
</dbReference>
<name>B7GSZ5_BIFLS</name>
<sequence>MLYAAKQPRNEEQQGALMIAKKITGGLLAATLALGASGTLIIPANANEVGTSVKVSCSVPTDRDAGISTVDVSYPHGGTWQYGTTLWGGCGDVYSNFLHNSRRHHSSVLNADNVYAYSGVKEAGIWASARTYAVCGKVDQAFYGFDAE</sequence>
<protein>
    <submittedName>
        <fullName evidence="1">Bacteriocin, lactococcin 972 family</fullName>
    </submittedName>
</protein>
<dbReference type="InterPro" id="IPR006540">
    <property type="entry name" value="Lactococcin_972"/>
</dbReference>
<proteinExistence type="predicted"/>